<evidence type="ECO:0000313" key="2">
    <source>
        <dbReference type="EnsemblMetazoa" id="ACUA014564-PA"/>
    </source>
</evidence>
<name>A0A182MC09_9DIPT</name>
<organism evidence="2 3">
    <name type="scientific">Anopheles culicifacies</name>
    <dbReference type="NCBI Taxonomy" id="139723"/>
    <lineage>
        <taxon>Eukaryota</taxon>
        <taxon>Metazoa</taxon>
        <taxon>Ecdysozoa</taxon>
        <taxon>Arthropoda</taxon>
        <taxon>Hexapoda</taxon>
        <taxon>Insecta</taxon>
        <taxon>Pterygota</taxon>
        <taxon>Neoptera</taxon>
        <taxon>Endopterygota</taxon>
        <taxon>Diptera</taxon>
        <taxon>Nematocera</taxon>
        <taxon>Culicoidea</taxon>
        <taxon>Culicidae</taxon>
        <taxon>Anophelinae</taxon>
        <taxon>Anopheles</taxon>
        <taxon>culicifacies species complex</taxon>
    </lineage>
</organism>
<feature type="transmembrane region" description="Helical" evidence="1">
    <location>
        <begin position="52"/>
        <end position="75"/>
    </location>
</feature>
<proteinExistence type="predicted"/>
<dbReference type="VEuPathDB" id="VectorBase:ACUA014564"/>
<dbReference type="EnsemblMetazoa" id="ACUA014564-RA">
    <property type="protein sequence ID" value="ACUA014564-PA"/>
    <property type="gene ID" value="ACUA014564"/>
</dbReference>
<keyword evidence="1" id="KW-0472">Membrane</keyword>
<feature type="transmembrane region" description="Helical" evidence="1">
    <location>
        <begin position="12"/>
        <end position="32"/>
    </location>
</feature>
<accession>A0A182MC09</accession>
<reference evidence="3" key="1">
    <citation type="submission" date="2013-09" db="EMBL/GenBank/DDBJ databases">
        <title>The Genome Sequence of Anopheles culicifacies species A.</title>
        <authorList>
            <consortium name="The Broad Institute Genomics Platform"/>
            <person name="Neafsey D.E."/>
            <person name="Besansky N."/>
            <person name="Howell P."/>
            <person name="Walton C."/>
            <person name="Young S.K."/>
            <person name="Zeng Q."/>
            <person name="Gargeya S."/>
            <person name="Fitzgerald M."/>
            <person name="Haas B."/>
            <person name="Abouelleil A."/>
            <person name="Allen A.W."/>
            <person name="Alvarado L."/>
            <person name="Arachchi H.M."/>
            <person name="Berlin A.M."/>
            <person name="Chapman S.B."/>
            <person name="Gainer-Dewar J."/>
            <person name="Goldberg J."/>
            <person name="Griggs A."/>
            <person name="Gujja S."/>
            <person name="Hansen M."/>
            <person name="Howarth C."/>
            <person name="Imamovic A."/>
            <person name="Ireland A."/>
            <person name="Larimer J."/>
            <person name="McCowan C."/>
            <person name="Murphy C."/>
            <person name="Pearson M."/>
            <person name="Poon T.W."/>
            <person name="Priest M."/>
            <person name="Roberts A."/>
            <person name="Saif S."/>
            <person name="Shea T."/>
            <person name="Sisk P."/>
            <person name="Sykes S."/>
            <person name="Wortman J."/>
            <person name="Nusbaum C."/>
            <person name="Birren B."/>
        </authorList>
    </citation>
    <scope>NUCLEOTIDE SEQUENCE [LARGE SCALE GENOMIC DNA]</scope>
    <source>
        <strain evidence="3">A-37</strain>
    </source>
</reference>
<keyword evidence="1" id="KW-1133">Transmembrane helix</keyword>
<protein>
    <submittedName>
        <fullName evidence="2">Uncharacterized protein</fullName>
    </submittedName>
</protein>
<sequence>MIIKKQPLEVTLSAGAEVAVSCVPFFAVVLEVSAKQHPGAGGPDTVGRYVELIVMVHQLVVVVIVIAVVAVHRVLMYGALVMLGPLWSLNVRELKVVSNIGMRRRRWTPVRVALVRMVRVPRFVLTADQVKVVIATSRYIGLLGYSSRTCAVVELLLGANDLRLCASFKQWSGRPVEGMIAGLHLRAGGTTASQYWQYLWWHLVRPPSPARRTIVSLSLAAAKSFRNQ</sequence>
<dbReference type="Proteomes" id="UP000075883">
    <property type="component" value="Unassembled WGS sequence"/>
</dbReference>
<keyword evidence="1" id="KW-0812">Transmembrane</keyword>
<dbReference type="EMBL" id="AXCM01001919">
    <property type="status" value="NOT_ANNOTATED_CDS"/>
    <property type="molecule type" value="Genomic_DNA"/>
</dbReference>
<dbReference type="AlphaFoldDB" id="A0A182MC09"/>
<reference evidence="2" key="2">
    <citation type="submission" date="2020-05" db="UniProtKB">
        <authorList>
            <consortium name="EnsemblMetazoa"/>
        </authorList>
    </citation>
    <scope>IDENTIFICATION</scope>
    <source>
        <strain evidence="2">A-37</strain>
    </source>
</reference>
<evidence type="ECO:0000256" key="1">
    <source>
        <dbReference type="SAM" id="Phobius"/>
    </source>
</evidence>
<evidence type="ECO:0000313" key="3">
    <source>
        <dbReference type="Proteomes" id="UP000075883"/>
    </source>
</evidence>
<keyword evidence="3" id="KW-1185">Reference proteome</keyword>